<dbReference type="Pfam" id="PF01472">
    <property type="entry name" value="PUA"/>
    <property type="match status" value="1"/>
</dbReference>
<dbReference type="SMART" id="SM00359">
    <property type="entry name" value="PUA"/>
    <property type="match status" value="1"/>
</dbReference>
<comment type="caution">
    <text evidence="2">The sequence shown here is derived from an EMBL/GenBank/DDBJ whole genome shotgun (WGS) entry which is preliminary data.</text>
</comment>
<accession>A0A0W8FIR9</accession>
<dbReference type="InterPro" id="IPR002478">
    <property type="entry name" value="PUA"/>
</dbReference>
<dbReference type="CDD" id="cd21154">
    <property type="entry name" value="PUA_MJ1432-like"/>
    <property type="match status" value="1"/>
</dbReference>
<dbReference type="NCBIfam" id="NF011152">
    <property type="entry name" value="PRK14560.1-3"/>
    <property type="match status" value="1"/>
</dbReference>
<dbReference type="InterPro" id="IPR015947">
    <property type="entry name" value="PUA-like_sf"/>
</dbReference>
<feature type="domain" description="PUA" evidence="1">
    <location>
        <begin position="102"/>
        <end position="177"/>
    </location>
</feature>
<reference evidence="2" key="1">
    <citation type="journal article" date="2015" name="Proc. Natl. Acad. Sci. U.S.A.">
        <title>Networks of energetic and metabolic interactions define dynamics in microbial communities.</title>
        <authorList>
            <person name="Embree M."/>
            <person name="Liu J.K."/>
            <person name="Al-Bassam M.M."/>
            <person name="Zengler K."/>
        </authorList>
    </citation>
    <scope>NUCLEOTIDE SEQUENCE</scope>
</reference>
<dbReference type="InterPro" id="IPR004521">
    <property type="entry name" value="Uncharacterised_CHP00451"/>
</dbReference>
<dbReference type="Gene3D" id="3.10.400.20">
    <property type="match status" value="1"/>
</dbReference>
<dbReference type="InterPro" id="IPR016437">
    <property type="entry name" value="MCT-1/Tma20"/>
</dbReference>
<dbReference type="EMBL" id="LNQE01001161">
    <property type="protein sequence ID" value="KUG20641.1"/>
    <property type="molecule type" value="Genomic_DNA"/>
</dbReference>
<dbReference type="SUPFAM" id="SSF88697">
    <property type="entry name" value="PUA domain-like"/>
    <property type="match status" value="1"/>
</dbReference>
<dbReference type="GO" id="GO:0003723">
    <property type="term" value="F:RNA binding"/>
    <property type="evidence" value="ECO:0007669"/>
    <property type="project" value="InterPro"/>
</dbReference>
<evidence type="ECO:0000259" key="1">
    <source>
        <dbReference type="SMART" id="SM00359"/>
    </source>
</evidence>
<dbReference type="InterPro" id="IPR022430">
    <property type="entry name" value="CHP03684"/>
</dbReference>
<evidence type="ECO:0000313" key="2">
    <source>
        <dbReference type="EMBL" id="KUG20641.1"/>
    </source>
</evidence>
<name>A0A0W8FIR9_9ZZZZ</name>
<dbReference type="AlphaFoldDB" id="A0A0W8FIR9"/>
<dbReference type="PANTHER" id="PTHR22798">
    <property type="entry name" value="MCT-1 PROTEIN"/>
    <property type="match status" value="1"/>
</dbReference>
<dbReference type="PROSITE" id="PS50890">
    <property type="entry name" value="PUA"/>
    <property type="match status" value="1"/>
</dbReference>
<dbReference type="PANTHER" id="PTHR22798:SF0">
    <property type="entry name" value="MALIGNANT T-CELL-AMPLIFIED SEQUENCE 1"/>
    <property type="match status" value="1"/>
</dbReference>
<gene>
    <name evidence="2" type="ORF">ASZ90_009611</name>
</gene>
<proteinExistence type="predicted"/>
<dbReference type="PIRSF" id="PIRSF005067">
    <property type="entry name" value="Tma_RNA-bind_prd"/>
    <property type="match status" value="1"/>
</dbReference>
<dbReference type="GO" id="GO:0001731">
    <property type="term" value="P:formation of translation preinitiation complex"/>
    <property type="evidence" value="ECO:0007669"/>
    <property type="project" value="TreeGrafter"/>
</dbReference>
<dbReference type="NCBIfam" id="TIGR03684">
    <property type="entry name" value="arCOG00985"/>
    <property type="match status" value="1"/>
</dbReference>
<organism evidence="2">
    <name type="scientific">hydrocarbon metagenome</name>
    <dbReference type="NCBI Taxonomy" id="938273"/>
    <lineage>
        <taxon>unclassified sequences</taxon>
        <taxon>metagenomes</taxon>
        <taxon>ecological metagenomes</taxon>
    </lineage>
</organism>
<dbReference type="NCBIfam" id="TIGR00451">
    <property type="entry name" value="unchar_dom_2"/>
    <property type="match status" value="1"/>
</dbReference>
<sequence length="185" mass="20892">MQGFGYSHSEFLLMRFASMAKITVKKRHSIRKSATADLRHRLEEEIGESARLFSADRIERVDTDTAVRIYLLDRRPLLLEYDGEGWIFPTVRGCIERPFPERRVVVDQGAIRFVANGADIMRPGIVSVSPDIRAGAPAQVVEERHGKPLAVAVALFDADDVESLEKGKAFRNVHYVGDEIWNLDL</sequence>
<protein>
    <recommendedName>
        <fullName evidence="1">PUA domain-containing protein</fullName>
    </recommendedName>
</protein>